<dbReference type="EMBL" id="FN653297">
    <property type="protein sequence ID" value="CBY14483.1"/>
    <property type="molecule type" value="Genomic_DNA"/>
</dbReference>
<dbReference type="InParanoid" id="E4XXV5"/>
<dbReference type="InterPro" id="IPR001606">
    <property type="entry name" value="ARID_dom"/>
</dbReference>
<evidence type="ECO:0000256" key="3">
    <source>
        <dbReference type="ARBA" id="ARBA00023125"/>
    </source>
</evidence>
<name>E4XXV5_OIKDI</name>
<dbReference type="InterPro" id="IPR045147">
    <property type="entry name" value="ARI3A/B/C"/>
</dbReference>
<accession>E4XXV5</accession>
<feature type="compositionally biased region" description="Basic and acidic residues" evidence="6">
    <location>
        <begin position="591"/>
        <end position="601"/>
    </location>
</feature>
<dbReference type="GO" id="GO:0005634">
    <property type="term" value="C:nucleus"/>
    <property type="evidence" value="ECO:0007669"/>
    <property type="project" value="UniProtKB-SubCell"/>
</dbReference>
<dbReference type="Gene3D" id="1.10.150.60">
    <property type="entry name" value="ARID DNA-binding domain"/>
    <property type="match status" value="1"/>
</dbReference>
<evidence type="ECO:0000256" key="1">
    <source>
        <dbReference type="ARBA" id="ARBA00004123"/>
    </source>
</evidence>
<reference evidence="8" key="1">
    <citation type="journal article" date="2010" name="Science">
        <title>Plasticity of animal genome architecture unmasked by rapid evolution of a pelagic tunicate.</title>
        <authorList>
            <person name="Denoeud F."/>
            <person name="Henriet S."/>
            <person name="Mungpakdee S."/>
            <person name="Aury J.M."/>
            <person name="Da Silva C."/>
            <person name="Brinkmann H."/>
            <person name="Mikhaleva J."/>
            <person name="Olsen L.C."/>
            <person name="Jubin C."/>
            <person name="Canestro C."/>
            <person name="Bouquet J.M."/>
            <person name="Danks G."/>
            <person name="Poulain J."/>
            <person name="Campsteijn C."/>
            <person name="Adamski M."/>
            <person name="Cross I."/>
            <person name="Yadetie F."/>
            <person name="Muffato M."/>
            <person name="Louis A."/>
            <person name="Butcher S."/>
            <person name="Tsagkogeorga G."/>
            <person name="Konrad A."/>
            <person name="Singh S."/>
            <person name="Jensen M.F."/>
            <person name="Cong E.H."/>
            <person name="Eikeseth-Otteraa H."/>
            <person name="Noel B."/>
            <person name="Anthouard V."/>
            <person name="Porcel B.M."/>
            <person name="Kachouri-Lafond R."/>
            <person name="Nishino A."/>
            <person name="Ugolini M."/>
            <person name="Chourrout P."/>
            <person name="Nishida H."/>
            <person name="Aasland R."/>
            <person name="Huzurbazar S."/>
            <person name="Westhof E."/>
            <person name="Delsuc F."/>
            <person name="Lehrach H."/>
            <person name="Reinhardt R."/>
            <person name="Weissenbach J."/>
            <person name="Roy S.W."/>
            <person name="Artiguenave F."/>
            <person name="Postlethwait J.H."/>
            <person name="Manak J.R."/>
            <person name="Thompson E.M."/>
            <person name="Jaillon O."/>
            <person name="Du Pasquier L."/>
            <person name="Boudinot P."/>
            <person name="Liberles D.A."/>
            <person name="Volff J.N."/>
            <person name="Philippe H."/>
            <person name="Lenhard B."/>
            <person name="Roest Crollius H."/>
            <person name="Wincker P."/>
            <person name="Chourrout D."/>
        </authorList>
    </citation>
    <scope>NUCLEOTIDE SEQUENCE [LARGE SCALE GENOMIC DNA]</scope>
</reference>
<dbReference type="FunFam" id="1.10.150.60:FF:000007">
    <property type="entry name" value="AT-rich interactive domain-containing protein 3C"/>
    <property type="match status" value="1"/>
</dbReference>
<dbReference type="AlphaFoldDB" id="E4XXV5"/>
<feature type="region of interest" description="Disordered" evidence="6">
    <location>
        <begin position="29"/>
        <end position="73"/>
    </location>
</feature>
<sequence>MISGLPGLNSAKLDSVMESLQRQRILEQQQTIQQAMQAMHSAQGGGQRHTPSPSQSNENRSRGSDSGNDNAADDVEEINTDNKLGNILPVPNFNIPGFPPGFAQNLPVSLPNFDPSNLPQGVRELAMLQHQQLAQAIAAEAQKRLHIQQNSTPFNGFKQDTNPLGGSPSTPQPSTPNSGNGNTSSNQQDWTFEEQFKQLYEIDDEPGRKEFLDDLFTYMQKRGTPVSRIPIMAKQVLDLYRLYKLVVERGGLVEVINKKIWREITKGLNLPSSITSAAFTLRTQYMKYLYPYECEKEKLSSPGELQAAIDGNRREGRRPSYGNPYGFPEGVPNMHPFGNMPGAGMPPRLGLPGGMPHIRPEERFITNQQQQLLQAANAQHMAAMVALEAMQNHAKAAAQSKAVQQLVQGRAGSPIKRERENDESESPLPKQLRLLPPPTSCGMPVLPGFNPANLPGFAAAQSTPSTSSPPASAAIDAHKFPMNSPLAALAQRNAEANAAAAVAQTTSSESAKPTTTAAPSVPSNALSAITAAALARLFPGLSANMDAKLDVQEGDPDDDESPGSINMSVCVNGVVYEGTLFAKIDESYLEAKKSHSPDLAEKAQSPVHESNEQITVMPRSPQ</sequence>
<keyword evidence="9" id="KW-1185">Reference proteome</keyword>
<organism evidence="8">
    <name type="scientific">Oikopleura dioica</name>
    <name type="common">Tunicate</name>
    <dbReference type="NCBI Taxonomy" id="34765"/>
    <lineage>
        <taxon>Eukaryota</taxon>
        <taxon>Metazoa</taxon>
        <taxon>Chordata</taxon>
        <taxon>Tunicata</taxon>
        <taxon>Appendicularia</taxon>
        <taxon>Copelata</taxon>
        <taxon>Oikopleuridae</taxon>
        <taxon>Oikopleura</taxon>
    </lineage>
</organism>
<dbReference type="GO" id="GO:0006357">
    <property type="term" value="P:regulation of transcription by RNA polymerase II"/>
    <property type="evidence" value="ECO:0007669"/>
    <property type="project" value="InterPro"/>
</dbReference>
<dbReference type="GO" id="GO:0003677">
    <property type="term" value="F:DNA binding"/>
    <property type="evidence" value="ECO:0007669"/>
    <property type="project" value="UniProtKB-KW"/>
</dbReference>
<feature type="compositionally biased region" description="Polar residues" evidence="6">
    <location>
        <begin position="152"/>
        <end position="164"/>
    </location>
</feature>
<dbReference type="Pfam" id="PF01388">
    <property type="entry name" value="ARID"/>
    <property type="match status" value="1"/>
</dbReference>
<evidence type="ECO:0000259" key="7">
    <source>
        <dbReference type="PROSITE" id="PS51011"/>
    </source>
</evidence>
<protein>
    <recommendedName>
        <fullName evidence="7">ARID domain-containing protein</fullName>
    </recommendedName>
</protein>
<dbReference type="PANTHER" id="PTHR15348:SF0">
    <property type="entry name" value="PROTEIN DEAD RINGER"/>
    <property type="match status" value="1"/>
</dbReference>
<feature type="region of interest" description="Disordered" evidence="6">
    <location>
        <begin position="400"/>
        <end position="436"/>
    </location>
</feature>
<feature type="domain" description="ARID" evidence="7">
    <location>
        <begin position="205"/>
        <end position="297"/>
    </location>
</feature>
<feature type="compositionally biased region" description="Low complexity" evidence="6">
    <location>
        <begin position="458"/>
        <end position="474"/>
    </location>
</feature>
<dbReference type="Proteomes" id="UP000001307">
    <property type="component" value="Unassembled WGS sequence"/>
</dbReference>
<feature type="region of interest" description="Disordered" evidence="6">
    <location>
        <begin position="500"/>
        <end position="522"/>
    </location>
</feature>
<feature type="compositionally biased region" description="Polar residues" evidence="6">
    <location>
        <begin position="49"/>
        <end position="69"/>
    </location>
</feature>
<evidence type="ECO:0000256" key="4">
    <source>
        <dbReference type="ARBA" id="ARBA00023163"/>
    </source>
</evidence>
<feature type="compositionally biased region" description="Low complexity" evidence="6">
    <location>
        <begin position="29"/>
        <end position="39"/>
    </location>
</feature>
<dbReference type="CDD" id="cd16867">
    <property type="entry name" value="ARID_ARID3"/>
    <property type="match status" value="1"/>
</dbReference>
<keyword evidence="3" id="KW-0238">DNA-binding</keyword>
<dbReference type="InterPro" id="IPR036431">
    <property type="entry name" value="ARID_dom_sf"/>
</dbReference>
<feature type="compositionally biased region" description="Polar residues" evidence="6">
    <location>
        <begin position="512"/>
        <end position="522"/>
    </location>
</feature>
<evidence type="ECO:0000313" key="8">
    <source>
        <dbReference type="EMBL" id="CBY14483.1"/>
    </source>
</evidence>
<evidence type="ECO:0000313" key="9">
    <source>
        <dbReference type="Proteomes" id="UP000001307"/>
    </source>
</evidence>
<dbReference type="SMART" id="SM01014">
    <property type="entry name" value="ARID"/>
    <property type="match status" value="1"/>
</dbReference>
<evidence type="ECO:0000256" key="2">
    <source>
        <dbReference type="ARBA" id="ARBA00023015"/>
    </source>
</evidence>
<feature type="compositionally biased region" description="Low complexity" evidence="6">
    <location>
        <begin position="175"/>
        <end position="186"/>
    </location>
</feature>
<gene>
    <name evidence="8" type="ORF">GSOID_T00007509001</name>
</gene>
<evidence type="ECO:0000256" key="6">
    <source>
        <dbReference type="SAM" id="MobiDB-lite"/>
    </source>
</evidence>
<feature type="region of interest" description="Disordered" evidence="6">
    <location>
        <begin position="591"/>
        <end position="622"/>
    </location>
</feature>
<feature type="region of interest" description="Disordered" evidence="6">
    <location>
        <begin position="152"/>
        <end position="187"/>
    </location>
</feature>
<dbReference type="SMART" id="SM00501">
    <property type="entry name" value="BRIGHT"/>
    <property type="match status" value="1"/>
</dbReference>
<keyword evidence="5" id="KW-0539">Nucleus</keyword>
<feature type="region of interest" description="Disordered" evidence="6">
    <location>
        <begin position="457"/>
        <end position="476"/>
    </location>
</feature>
<dbReference type="PROSITE" id="PS51011">
    <property type="entry name" value="ARID"/>
    <property type="match status" value="1"/>
</dbReference>
<feature type="compositionally biased region" description="Low complexity" evidence="6">
    <location>
        <begin position="500"/>
        <end position="511"/>
    </location>
</feature>
<dbReference type="OrthoDB" id="10044343at2759"/>
<dbReference type="SUPFAM" id="SSF46774">
    <property type="entry name" value="ARID-like"/>
    <property type="match status" value="1"/>
</dbReference>
<evidence type="ECO:0000256" key="5">
    <source>
        <dbReference type="ARBA" id="ARBA00023242"/>
    </source>
</evidence>
<keyword evidence="4" id="KW-0804">Transcription</keyword>
<proteinExistence type="predicted"/>
<comment type="subcellular location">
    <subcellularLocation>
        <location evidence="1">Nucleus</location>
    </subcellularLocation>
</comment>
<dbReference type="FunCoup" id="E4XXV5">
    <property type="interactions" value="2"/>
</dbReference>
<dbReference type="PANTHER" id="PTHR15348">
    <property type="entry name" value="AT-RICH INTERACTIVE DOMAIN-CONTAINING PROTEIN ARID DOMAIN- CONTAINING PROTEIN DEAD RINGER PROTEIN B-CELL REGULATOR OF IGH TRANSCRIPTION BRIGHT"/>
    <property type="match status" value="1"/>
</dbReference>
<keyword evidence="2" id="KW-0805">Transcription regulation</keyword>